<evidence type="ECO:0000256" key="4">
    <source>
        <dbReference type="SAM" id="SignalP"/>
    </source>
</evidence>
<dbReference type="InterPro" id="IPR036331">
    <property type="entry name" value="Chagasin-like_sf"/>
</dbReference>
<dbReference type="PROSITE" id="PS51257">
    <property type="entry name" value="PROKAR_LIPOPROTEIN"/>
    <property type="match status" value="1"/>
</dbReference>
<dbReference type="Pfam" id="PF09394">
    <property type="entry name" value="Inhibitor_I42"/>
    <property type="match status" value="1"/>
</dbReference>
<dbReference type="GO" id="GO:0004869">
    <property type="term" value="F:cysteine-type endopeptidase inhibitor activity"/>
    <property type="evidence" value="ECO:0007669"/>
    <property type="project" value="UniProtKB-KW"/>
</dbReference>
<dbReference type="InterPro" id="IPR018990">
    <property type="entry name" value="Prot_inh_I42_chagasin"/>
</dbReference>
<dbReference type="SUPFAM" id="SSF141066">
    <property type="entry name" value="ICP-like"/>
    <property type="match status" value="1"/>
</dbReference>
<reference evidence="6 7" key="1">
    <citation type="submission" date="2018-06" db="EMBL/GenBank/DDBJ databases">
        <title>The complete genome sequence of a nosiheptide producer Streptomyces actuosus ATCC 25421: deducing the ability of producing a new class III lantibiotics.</title>
        <authorList>
            <person name="Liu W."/>
            <person name="Sun F."/>
            <person name="Hu Y."/>
        </authorList>
    </citation>
    <scope>NUCLEOTIDE SEQUENCE [LARGE SCALE GENOMIC DNA]</scope>
    <source>
        <strain evidence="6 7">ATCC 25421</strain>
    </source>
</reference>
<name>A0A2U9P2N3_STRAS</name>
<dbReference type="OrthoDB" id="4213880at2"/>
<keyword evidence="4" id="KW-0732">Signal</keyword>
<organism evidence="6 7">
    <name type="scientific">Streptomyces actuosus</name>
    <dbReference type="NCBI Taxonomy" id="1885"/>
    <lineage>
        <taxon>Bacteria</taxon>
        <taxon>Bacillati</taxon>
        <taxon>Actinomycetota</taxon>
        <taxon>Actinomycetes</taxon>
        <taxon>Kitasatosporales</taxon>
        <taxon>Streptomycetaceae</taxon>
        <taxon>Streptomyces</taxon>
    </lineage>
</organism>
<evidence type="ECO:0000259" key="5">
    <source>
        <dbReference type="Pfam" id="PF09394"/>
    </source>
</evidence>
<dbReference type="EMBL" id="CP029788">
    <property type="protein sequence ID" value="AWT43866.1"/>
    <property type="molecule type" value="Genomic_DNA"/>
</dbReference>
<feature type="signal peptide" evidence="4">
    <location>
        <begin position="1"/>
        <end position="27"/>
    </location>
</feature>
<evidence type="ECO:0000313" key="7">
    <source>
        <dbReference type="Proteomes" id="UP000247634"/>
    </source>
</evidence>
<dbReference type="Gene3D" id="2.60.40.2020">
    <property type="match status" value="1"/>
</dbReference>
<keyword evidence="2" id="KW-0789">Thiol protease inhibitor</keyword>
<keyword evidence="1" id="KW-0646">Protease inhibitor</keyword>
<dbReference type="Proteomes" id="UP000247634">
    <property type="component" value="Chromosome"/>
</dbReference>
<gene>
    <name evidence="6" type="ORF">DMT42_17130</name>
</gene>
<evidence type="ECO:0000313" key="6">
    <source>
        <dbReference type="EMBL" id="AWT43866.1"/>
    </source>
</evidence>
<dbReference type="RefSeq" id="WP_110628778.1">
    <property type="nucleotide sequence ID" value="NZ_CP029788.1"/>
</dbReference>
<evidence type="ECO:0000256" key="3">
    <source>
        <dbReference type="SAM" id="MobiDB-lite"/>
    </source>
</evidence>
<dbReference type="KEGG" id="sact:DMT42_17130"/>
<keyword evidence="7" id="KW-1185">Reference proteome</keyword>
<dbReference type="AlphaFoldDB" id="A0A2U9P2N3"/>
<sequence length="165" mass="17016">MRTAPTSLAAAAAAGVLLLTGCGSSGAGDEYGTQDRAITVDAGDEFTLKVPANPALGQNWYLAEPQPAADVLKYRGKREEEEGGGDLTGAGDGTQFFDFTALKSGRATVRLLHCPMASCHSGTESAKPYPSASVTPGGPSESPFPTATGTPDDRPAFFVYTVTVR</sequence>
<protein>
    <recommendedName>
        <fullName evidence="5">Proteinase inhibitor I42 chagasin domain-containing protein</fullName>
    </recommendedName>
</protein>
<feature type="region of interest" description="Disordered" evidence="3">
    <location>
        <begin position="120"/>
        <end position="153"/>
    </location>
</feature>
<proteinExistence type="predicted"/>
<feature type="chain" id="PRO_5039603827" description="Proteinase inhibitor I42 chagasin domain-containing protein" evidence="4">
    <location>
        <begin position="28"/>
        <end position="165"/>
    </location>
</feature>
<accession>A0A2U9P2N3</accession>
<evidence type="ECO:0000256" key="1">
    <source>
        <dbReference type="ARBA" id="ARBA00022690"/>
    </source>
</evidence>
<feature type="domain" description="Proteinase inhibitor I42 chagasin" evidence="5">
    <location>
        <begin position="40"/>
        <end position="111"/>
    </location>
</feature>
<evidence type="ECO:0000256" key="2">
    <source>
        <dbReference type="ARBA" id="ARBA00022704"/>
    </source>
</evidence>